<dbReference type="STRING" id="1648404.CP97_13915"/>
<dbReference type="Proteomes" id="UP000059113">
    <property type="component" value="Chromosome"/>
</dbReference>
<sequence length="45" mass="5199">MREMSVDVLRKDHEPHVGAIFGLVKWHKTNRLIDYSETFGFGAPI</sequence>
<evidence type="ECO:0000313" key="2">
    <source>
        <dbReference type="Proteomes" id="UP000059113"/>
    </source>
</evidence>
<proteinExistence type="predicted"/>
<protein>
    <submittedName>
        <fullName evidence="1">Uncharacterized protein</fullName>
    </submittedName>
</protein>
<accession>A0A0H4VJ39</accession>
<evidence type="ECO:0000313" key="1">
    <source>
        <dbReference type="EMBL" id="AKQ42891.2"/>
    </source>
</evidence>
<dbReference type="KEGG" id="ery:CP97_13915"/>
<dbReference type="AlphaFoldDB" id="A0A0H4VJ39"/>
<gene>
    <name evidence="1" type="ORF">CP97_13915</name>
</gene>
<reference evidence="1 2" key="1">
    <citation type="journal article" date="2015" name="Int. J. Syst. Evol. Microbiol.">
        <title>Erythrobacter atlanticus sp. nov., a bacterium from ocean sediment able to degrade polycyclic aromatic hydrocarbons.</title>
        <authorList>
            <person name="Zhuang L."/>
            <person name="Liu Y."/>
            <person name="Wang L."/>
            <person name="Wang W."/>
            <person name="Shao Z."/>
        </authorList>
    </citation>
    <scope>NUCLEOTIDE SEQUENCE [LARGE SCALE GENOMIC DNA]</scope>
    <source>
        <strain evidence="2">s21-N3</strain>
    </source>
</reference>
<dbReference type="EMBL" id="CP011310">
    <property type="protein sequence ID" value="AKQ42891.2"/>
    <property type="molecule type" value="Genomic_DNA"/>
</dbReference>
<organism evidence="1 2">
    <name type="scientific">Aurantiacibacter atlanticus</name>
    <dbReference type="NCBI Taxonomy" id="1648404"/>
    <lineage>
        <taxon>Bacteria</taxon>
        <taxon>Pseudomonadati</taxon>
        <taxon>Pseudomonadota</taxon>
        <taxon>Alphaproteobacteria</taxon>
        <taxon>Sphingomonadales</taxon>
        <taxon>Erythrobacteraceae</taxon>
        <taxon>Aurantiacibacter</taxon>
    </lineage>
</organism>
<keyword evidence="2" id="KW-1185">Reference proteome</keyword>
<name>A0A0H4VJ39_9SPHN</name>
<reference evidence="2" key="2">
    <citation type="submission" date="2015-04" db="EMBL/GenBank/DDBJ databases">
        <title>The complete genome sequence of Erythrobacter sp. s21-N3.</title>
        <authorList>
            <person name="Zhuang L."/>
            <person name="Liu Y."/>
            <person name="Shao Z."/>
        </authorList>
    </citation>
    <scope>NUCLEOTIDE SEQUENCE [LARGE SCALE GENOMIC DNA]</scope>
    <source>
        <strain evidence="2">s21-N3</strain>
    </source>
</reference>